<dbReference type="GO" id="GO:0006508">
    <property type="term" value="P:proteolysis"/>
    <property type="evidence" value="ECO:0007669"/>
    <property type="project" value="UniProtKB-KW"/>
</dbReference>
<dbReference type="Pfam" id="PF01750">
    <property type="entry name" value="HycI"/>
    <property type="match status" value="1"/>
</dbReference>
<gene>
    <name evidence="5" type="ORF">ACIQFM_34480</name>
</gene>
<evidence type="ECO:0000313" key="6">
    <source>
        <dbReference type="Proteomes" id="UP001617907"/>
    </source>
</evidence>
<dbReference type="Gene3D" id="3.40.50.1450">
    <property type="entry name" value="HybD-like"/>
    <property type="match status" value="1"/>
</dbReference>
<proteinExistence type="inferred from homology"/>
<dbReference type="NCBIfam" id="TIGR00072">
    <property type="entry name" value="hydrog_prot"/>
    <property type="match status" value="1"/>
</dbReference>
<evidence type="ECO:0000256" key="2">
    <source>
        <dbReference type="ARBA" id="ARBA00022670"/>
    </source>
</evidence>
<sequence length="167" mass="17300">MTGRVVVIGVGNPFRRDDGAGLAVIRALRADPPRHALLAESDGEPGRMLDLWDRSDSVVVADAVHAHPGCPGRLHTLSAQRTTEFAKRPASSHALGLGETFALASALDRMPREVTVHAVEGADFGLGRGLSAPVAAALPGLIARVLESVGRTYDSLAGAADSPGSPR</sequence>
<dbReference type="Proteomes" id="UP001617907">
    <property type="component" value="Unassembled WGS sequence"/>
</dbReference>
<keyword evidence="6" id="KW-1185">Reference proteome</keyword>
<comment type="similarity">
    <text evidence="1">Belongs to the peptidase A31 family.</text>
</comment>
<dbReference type="SUPFAM" id="SSF53163">
    <property type="entry name" value="HybD-like"/>
    <property type="match status" value="1"/>
</dbReference>
<accession>A0ABW8HLD1</accession>
<dbReference type="EMBL" id="JBIVPC010000026">
    <property type="protein sequence ID" value="MFJ6041347.1"/>
    <property type="molecule type" value="Genomic_DNA"/>
</dbReference>
<evidence type="ECO:0000313" key="5">
    <source>
        <dbReference type="EMBL" id="MFJ6041347.1"/>
    </source>
</evidence>
<keyword evidence="3" id="KW-0064">Aspartyl protease</keyword>
<protein>
    <submittedName>
        <fullName evidence="5">Hydrogenase maturation protease</fullName>
    </submittedName>
</protein>
<dbReference type="InterPro" id="IPR023430">
    <property type="entry name" value="Pept_HybD-like_dom_sf"/>
</dbReference>
<dbReference type="InterPro" id="IPR000671">
    <property type="entry name" value="Peptidase_A31"/>
</dbReference>
<reference evidence="5 6" key="1">
    <citation type="submission" date="2024-10" db="EMBL/GenBank/DDBJ databases">
        <title>The Natural Products Discovery Center: Release of the First 8490 Sequenced Strains for Exploring Actinobacteria Biosynthetic Diversity.</title>
        <authorList>
            <person name="Kalkreuter E."/>
            <person name="Kautsar S.A."/>
            <person name="Yang D."/>
            <person name="Bader C.D."/>
            <person name="Teijaro C.N."/>
            <person name="Fluegel L."/>
            <person name="Davis C.M."/>
            <person name="Simpson J.R."/>
            <person name="Lauterbach L."/>
            <person name="Steele A.D."/>
            <person name="Gui C."/>
            <person name="Meng S."/>
            <person name="Li G."/>
            <person name="Viehrig K."/>
            <person name="Ye F."/>
            <person name="Su P."/>
            <person name="Kiefer A.F."/>
            <person name="Nichols A."/>
            <person name="Cepeda A.J."/>
            <person name="Yan W."/>
            <person name="Fan B."/>
            <person name="Jiang Y."/>
            <person name="Adhikari A."/>
            <person name="Zheng C.-J."/>
            <person name="Schuster L."/>
            <person name="Cowan T.M."/>
            <person name="Smanski M.J."/>
            <person name="Chevrette M.G."/>
            <person name="De Carvalho L.P.S."/>
            <person name="Shen B."/>
        </authorList>
    </citation>
    <scope>NUCLEOTIDE SEQUENCE [LARGE SCALE GENOMIC DNA]</scope>
    <source>
        <strain evidence="5 6">NPDC093086</strain>
    </source>
</reference>
<dbReference type="PANTHER" id="PTHR30302:SF1">
    <property type="entry name" value="HYDROGENASE 2 MATURATION PROTEASE"/>
    <property type="match status" value="1"/>
</dbReference>
<dbReference type="PANTHER" id="PTHR30302">
    <property type="entry name" value="HYDROGENASE 1 MATURATION PROTEASE"/>
    <property type="match status" value="1"/>
</dbReference>
<keyword evidence="4" id="KW-0378">Hydrolase</keyword>
<name>A0ABW8HLD1_9ACTN</name>
<organism evidence="5 6">
    <name type="scientific">Streptomyces ardesiacus</name>
    <dbReference type="NCBI Taxonomy" id="285564"/>
    <lineage>
        <taxon>Bacteria</taxon>
        <taxon>Bacillati</taxon>
        <taxon>Actinomycetota</taxon>
        <taxon>Actinomycetes</taxon>
        <taxon>Kitasatosporales</taxon>
        <taxon>Streptomycetaceae</taxon>
        <taxon>Streptomyces</taxon>
    </lineage>
</organism>
<dbReference type="GO" id="GO:0008233">
    <property type="term" value="F:peptidase activity"/>
    <property type="evidence" value="ECO:0007669"/>
    <property type="project" value="UniProtKB-KW"/>
</dbReference>
<dbReference type="RefSeq" id="WP_350892224.1">
    <property type="nucleotide sequence ID" value="NZ_JBEOTR010000035.1"/>
</dbReference>
<evidence type="ECO:0000256" key="1">
    <source>
        <dbReference type="ARBA" id="ARBA00006814"/>
    </source>
</evidence>
<evidence type="ECO:0000256" key="4">
    <source>
        <dbReference type="ARBA" id="ARBA00022801"/>
    </source>
</evidence>
<evidence type="ECO:0000256" key="3">
    <source>
        <dbReference type="ARBA" id="ARBA00022750"/>
    </source>
</evidence>
<keyword evidence="2 5" id="KW-0645">Protease</keyword>
<comment type="caution">
    <text evidence="5">The sequence shown here is derived from an EMBL/GenBank/DDBJ whole genome shotgun (WGS) entry which is preliminary data.</text>
</comment>
<dbReference type="CDD" id="cd00518">
    <property type="entry name" value="H2MP"/>
    <property type="match status" value="1"/>
</dbReference>